<keyword evidence="3 7" id="KW-0805">Transcription regulation</keyword>
<organism evidence="10 11">
    <name type="scientific">Dictyostelium firmibasis</name>
    <dbReference type="NCBI Taxonomy" id="79012"/>
    <lineage>
        <taxon>Eukaryota</taxon>
        <taxon>Amoebozoa</taxon>
        <taxon>Evosea</taxon>
        <taxon>Eumycetozoa</taxon>
        <taxon>Dictyostelia</taxon>
        <taxon>Dictyosteliales</taxon>
        <taxon>Dictyosteliaceae</taxon>
        <taxon>Dictyostelium</taxon>
    </lineage>
</organism>
<reference evidence="10 11" key="1">
    <citation type="submission" date="2023-11" db="EMBL/GenBank/DDBJ databases">
        <title>Dfirmibasis_genome.</title>
        <authorList>
            <person name="Edelbroek B."/>
            <person name="Kjellin J."/>
            <person name="Jerlstrom-Hultqvist J."/>
            <person name="Soderbom F."/>
        </authorList>
    </citation>
    <scope>NUCLEOTIDE SEQUENCE [LARGE SCALE GENOMIC DNA]</scope>
    <source>
        <strain evidence="10 11">TNS-C-14</strain>
    </source>
</reference>
<comment type="subcellular location">
    <subcellularLocation>
        <location evidence="1 7">Nucleus</location>
    </subcellularLocation>
</comment>
<keyword evidence="8" id="KW-0175">Coiled coil</keyword>
<keyword evidence="6 7" id="KW-0539">Nucleus</keyword>
<evidence type="ECO:0000256" key="8">
    <source>
        <dbReference type="SAM" id="Coils"/>
    </source>
</evidence>
<dbReference type="AlphaFoldDB" id="A0AAN7U281"/>
<comment type="function">
    <text evidence="7">Component of the Mediator complex, a coactivator involved in the regulated transcription of nearly all RNA polymerase II-dependent genes. Mediator functions as a bridge to convey information from gene-specific regulatory proteins to the basal RNA polymerase II transcription machinery. Mediator is recruited to promoters by direct interactions with regulatory proteins and serves as a scaffold for the assembly of a functional preinitiation complex with RNA polymerase II and the general transcription factors.</text>
</comment>
<dbReference type="EMBL" id="JAVFKY010000002">
    <property type="protein sequence ID" value="KAK5580000.1"/>
    <property type="molecule type" value="Genomic_DNA"/>
</dbReference>
<feature type="compositionally biased region" description="Polar residues" evidence="9">
    <location>
        <begin position="128"/>
        <end position="143"/>
    </location>
</feature>
<evidence type="ECO:0000256" key="6">
    <source>
        <dbReference type="ARBA" id="ARBA00023242"/>
    </source>
</evidence>
<name>A0AAN7U281_9MYCE</name>
<comment type="similarity">
    <text evidence="2 7">Belongs to the Mediator complex subunit 9 family.</text>
</comment>
<protein>
    <recommendedName>
        <fullName evidence="7">Mediator of RNA polymerase II transcription subunit 9</fullName>
    </recommendedName>
    <alternativeName>
        <fullName evidence="7">Mediator complex subunit 9</fullName>
    </alternativeName>
</protein>
<evidence type="ECO:0000256" key="1">
    <source>
        <dbReference type="ARBA" id="ARBA00004123"/>
    </source>
</evidence>
<feature type="compositionally biased region" description="Basic and acidic residues" evidence="9">
    <location>
        <begin position="145"/>
        <end position="160"/>
    </location>
</feature>
<evidence type="ECO:0000256" key="5">
    <source>
        <dbReference type="ARBA" id="ARBA00023163"/>
    </source>
</evidence>
<evidence type="ECO:0000256" key="2">
    <source>
        <dbReference type="ARBA" id="ARBA00008089"/>
    </source>
</evidence>
<comment type="subunit">
    <text evidence="7">Component of the Mediator complex.</text>
</comment>
<evidence type="ECO:0000256" key="7">
    <source>
        <dbReference type="RuleBase" id="RU364145"/>
    </source>
</evidence>
<evidence type="ECO:0000256" key="4">
    <source>
        <dbReference type="ARBA" id="ARBA00023159"/>
    </source>
</evidence>
<proteinExistence type="inferred from homology"/>
<keyword evidence="4 7" id="KW-0010">Activator</keyword>
<evidence type="ECO:0000313" key="11">
    <source>
        <dbReference type="Proteomes" id="UP001344447"/>
    </source>
</evidence>
<dbReference type="InterPro" id="IPR011425">
    <property type="entry name" value="Med9"/>
</dbReference>
<comment type="caution">
    <text evidence="10">The sequence shown here is derived from an EMBL/GenBank/DDBJ whole genome shotgun (WGS) entry which is preliminary data.</text>
</comment>
<evidence type="ECO:0000313" key="10">
    <source>
        <dbReference type="EMBL" id="KAK5580000.1"/>
    </source>
</evidence>
<keyword evidence="11" id="KW-1185">Reference proteome</keyword>
<accession>A0AAN7U281</accession>
<dbReference type="Pfam" id="PF07544">
    <property type="entry name" value="Med9"/>
    <property type="match status" value="1"/>
</dbReference>
<evidence type="ECO:0000256" key="9">
    <source>
        <dbReference type="SAM" id="MobiDB-lite"/>
    </source>
</evidence>
<dbReference type="Proteomes" id="UP001344447">
    <property type="component" value="Unassembled WGS sequence"/>
</dbReference>
<feature type="coiled-coil region" evidence="8">
    <location>
        <begin position="81"/>
        <end position="111"/>
    </location>
</feature>
<feature type="region of interest" description="Disordered" evidence="9">
    <location>
        <begin position="122"/>
        <end position="160"/>
    </location>
</feature>
<evidence type="ECO:0000256" key="3">
    <source>
        <dbReference type="ARBA" id="ARBA00023015"/>
    </source>
</evidence>
<sequence length="160" mass="18275">MATPTNNYNTIVGSPTSTITVPSVNSTQKEFNIEDLQLFPSILDIISRIKDDEIDLIRAINLANETRTKTIETLNKLPGINRSLEKQEELLEAYKQTLKKKVELLEKLKKLGIFEKYNKIKSSSESSQIEPTEMPQTEISQTETEIDKKNETITEDIMKE</sequence>
<keyword evidence="5 7" id="KW-0804">Transcription</keyword>
<gene>
    <name evidence="7" type="primary">MED9</name>
    <name evidence="10" type="ORF">RB653_000012</name>
</gene>